<dbReference type="PANTHER" id="PTHR34389">
    <property type="entry name" value="L-RHAMNOSE MUTAROTASE"/>
    <property type="match status" value="1"/>
</dbReference>
<protein>
    <submittedName>
        <fullName evidence="1">L-rhamnose mutarotase</fullName>
    </submittedName>
</protein>
<dbReference type="InterPro" id="IPR008000">
    <property type="entry name" value="Rham/fucose_mutarotase"/>
</dbReference>
<accession>A0A7C9PPT5</accession>
<proteinExistence type="predicted"/>
<dbReference type="Pfam" id="PF05336">
    <property type="entry name" value="rhaM"/>
    <property type="match status" value="1"/>
</dbReference>
<name>A0A7C9PPT5_9MICO</name>
<dbReference type="Proteomes" id="UP000479756">
    <property type="component" value="Unassembled WGS sequence"/>
</dbReference>
<keyword evidence="2" id="KW-1185">Reference proteome</keyword>
<dbReference type="GO" id="GO:0016857">
    <property type="term" value="F:racemase and epimerase activity, acting on carbohydrates and derivatives"/>
    <property type="evidence" value="ECO:0007669"/>
    <property type="project" value="InterPro"/>
</dbReference>
<gene>
    <name evidence="1" type="ORF">G3T37_14230</name>
</gene>
<dbReference type="InterPro" id="IPR011008">
    <property type="entry name" value="Dimeric_a/b-barrel"/>
</dbReference>
<organism evidence="1 2">
    <name type="scientific">Galbitalea soli</name>
    <dbReference type="NCBI Taxonomy" id="1268042"/>
    <lineage>
        <taxon>Bacteria</taxon>
        <taxon>Bacillati</taxon>
        <taxon>Actinomycetota</taxon>
        <taxon>Actinomycetes</taxon>
        <taxon>Micrococcales</taxon>
        <taxon>Microbacteriaceae</taxon>
        <taxon>Galbitalea</taxon>
    </lineage>
</organism>
<dbReference type="AlphaFoldDB" id="A0A7C9PPT5"/>
<dbReference type="RefSeq" id="WP_163474561.1">
    <property type="nucleotide sequence ID" value="NZ_JAAGWZ010000005.1"/>
</dbReference>
<sequence>MSEKVCFTLRVKPERIPEYLERHSPVWPEMLQEIARSGRRNYSLFLSPDGLLVGYYETDSDEASAAYLRDSAVATRWEESMQPFFAEADDRADLAATHLPRVFDLGEQLRAVATLDH</sequence>
<evidence type="ECO:0000313" key="2">
    <source>
        <dbReference type="Proteomes" id="UP000479756"/>
    </source>
</evidence>
<evidence type="ECO:0000313" key="1">
    <source>
        <dbReference type="EMBL" id="NEM92507.1"/>
    </source>
</evidence>
<comment type="caution">
    <text evidence="1">The sequence shown here is derived from an EMBL/GenBank/DDBJ whole genome shotgun (WGS) entry which is preliminary data.</text>
</comment>
<dbReference type="EMBL" id="JAAGWZ010000005">
    <property type="protein sequence ID" value="NEM92507.1"/>
    <property type="molecule type" value="Genomic_DNA"/>
</dbReference>
<reference evidence="1 2" key="1">
    <citation type="journal article" date="2014" name="Int. J. Syst. Evol. Microbiol.">
        <title>Description of Galbitalea soli gen. nov., sp. nov., and Frondihabitans sucicola sp. nov.</title>
        <authorList>
            <person name="Kim S.J."/>
            <person name="Lim J.M."/>
            <person name="Ahn J.H."/>
            <person name="Weon H.Y."/>
            <person name="Hamada M."/>
            <person name="Suzuki K."/>
            <person name="Ahn T.Y."/>
            <person name="Kwon S.W."/>
        </authorList>
    </citation>
    <scope>NUCLEOTIDE SEQUENCE [LARGE SCALE GENOMIC DNA]</scope>
    <source>
        <strain evidence="1 2">NBRC 108727</strain>
    </source>
</reference>
<dbReference type="Gene3D" id="3.30.70.100">
    <property type="match status" value="1"/>
</dbReference>
<dbReference type="PANTHER" id="PTHR34389:SF2">
    <property type="entry name" value="L-RHAMNOSE MUTAROTASE"/>
    <property type="match status" value="1"/>
</dbReference>
<dbReference type="GO" id="GO:0019301">
    <property type="term" value="P:rhamnose catabolic process"/>
    <property type="evidence" value="ECO:0007669"/>
    <property type="project" value="TreeGrafter"/>
</dbReference>
<dbReference type="SUPFAM" id="SSF54909">
    <property type="entry name" value="Dimeric alpha+beta barrel"/>
    <property type="match status" value="1"/>
</dbReference>